<evidence type="ECO:0000256" key="2">
    <source>
        <dbReference type="SAM" id="SignalP"/>
    </source>
</evidence>
<sequence length="225" mass="23922">MKRFNLAFVAIAAAVLTGCATGPNSTAACSDPKNTDPACVKSEAGQKARADQEAQQQQQTEAESIARFDALQKQLDEEVKDAEVSIEAAVQASATLPKAQRARNTSVLTTRVPVTDSQSPRVADLTVLDTVSIELPTAGKKKRGYVNSMNAVKALATRIADSRGGATILVEQSSADVRGRKVNTSEGESQTKEGNALTVRKSVNPDVPRGIERYTIKAGDLQKRP</sequence>
<feature type="region of interest" description="Disordered" evidence="1">
    <location>
        <begin position="177"/>
        <end position="197"/>
    </location>
</feature>
<evidence type="ECO:0000256" key="1">
    <source>
        <dbReference type="SAM" id="MobiDB-lite"/>
    </source>
</evidence>
<keyword evidence="4" id="KW-1185">Reference proteome</keyword>
<dbReference type="EMBL" id="CP060783">
    <property type="protein sequence ID" value="QNP48732.1"/>
    <property type="molecule type" value="Genomic_DNA"/>
</dbReference>
<name>A0A7H0GKB6_9BURK</name>
<dbReference type="RefSeq" id="WP_187724327.1">
    <property type="nucleotide sequence ID" value="NZ_CP060783.1"/>
</dbReference>
<evidence type="ECO:0000313" key="3">
    <source>
        <dbReference type="EMBL" id="QNP48732.1"/>
    </source>
</evidence>
<dbReference type="KEGG" id="daer:H9K75_00210"/>
<keyword evidence="2" id="KW-0732">Signal</keyword>
<feature type="region of interest" description="Disordered" evidence="1">
    <location>
        <begin position="23"/>
        <end position="62"/>
    </location>
</feature>
<feature type="signal peptide" evidence="2">
    <location>
        <begin position="1"/>
        <end position="27"/>
    </location>
</feature>
<dbReference type="Proteomes" id="UP000516028">
    <property type="component" value="Chromosome"/>
</dbReference>
<dbReference type="PROSITE" id="PS51257">
    <property type="entry name" value="PROKAR_LIPOPROTEIN"/>
    <property type="match status" value="1"/>
</dbReference>
<protein>
    <submittedName>
        <fullName evidence="3">Uncharacterized protein</fullName>
    </submittedName>
</protein>
<reference evidence="3 4" key="1">
    <citation type="submission" date="2020-08" db="EMBL/GenBank/DDBJ databases">
        <title>Genome sequence of Diaphorobacter aerolatus KACC 16536T.</title>
        <authorList>
            <person name="Hyun D.-W."/>
            <person name="Bae J.-W."/>
        </authorList>
    </citation>
    <scope>NUCLEOTIDE SEQUENCE [LARGE SCALE GENOMIC DNA]</scope>
    <source>
        <strain evidence="3 4">KACC 16536</strain>
    </source>
</reference>
<gene>
    <name evidence="3" type="ORF">H9K75_00210</name>
</gene>
<organism evidence="3 4">
    <name type="scientific">Diaphorobacter aerolatus</name>
    <dbReference type="NCBI Taxonomy" id="1288495"/>
    <lineage>
        <taxon>Bacteria</taxon>
        <taxon>Pseudomonadati</taxon>
        <taxon>Pseudomonadota</taxon>
        <taxon>Betaproteobacteria</taxon>
        <taxon>Burkholderiales</taxon>
        <taxon>Comamonadaceae</taxon>
        <taxon>Diaphorobacter</taxon>
    </lineage>
</organism>
<proteinExistence type="predicted"/>
<feature type="compositionally biased region" description="Low complexity" evidence="1">
    <location>
        <begin position="53"/>
        <end position="62"/>
    </location>
</feature>
<feature type="chain" id="PRO_5029003473" evidence="2">
    <location>
        <begin position="28"/>
        <end position="225"/>
    </location>
</feature>
<accession>A0A7H0GKB6</accession>
<evidence type="ECO:0000313" key="4">
    <source>
        <dbReference type="Proteomes" id="UP000516028"/>
    </source>
</evidence>
<dbReference type="AlphaFoldDB" id="A0A7H0GKB6"/>